<evidence type="ECO:0000256" key="1">
    <source>
        <dbReference type="ARBA" id="ARBA00022598"/>
    </source>
</evidence>
<keyword evidence="7" id="KW-1185">Reference proteome</keyword>
<dbReference type="STRING" id="1298851.TST_0470"/>
<keyword evidence="1" id="KW-0436">Ligase</keyword>
<gene>
    <name evidence="6" type="ORF">TST_0470</name>
</gene>
<proteinExistence type="predicted"/>
<dbReference type="PANTHER" id="PTHR43334">
    <property type="entry name" value="ACETATE--COA LIGASE [ADP-FORMING]"/>
    <property type="match status" value="1"/>
</dbReference>
<feature type="domain" description="ATP-grasp" evidence="5">
    <location>
        <begin position="45"/>
        <end position="144"/>
    </location>
</feature>
<dbReference type="InterPro" id="IPR011761">
    <property type="entry name" value="ATP-grasp"/>
</dbReference>
<dbReference type="SUPFAM" id="SSF56059">
    <property type="entry name" value="Glutathione synthetase ATP-binding domain-like"/>
    <property type="match status" value="1"/>
</dbReference>
<keyword evidence="2 4" id="KW-0547">Nucleotide-binding</keyword>
<evidence type="ECO:0000313" key="7">
    <source>
        <dbReference type="Proteomes" id="UP000063234"/>
    </source>
</evidence>
<sequence>MLKKLADIFRKENWEERFLVGKKKAKKILDKLKKQGKTELTTESMEIMEYYGVPVADFKVVTTKRDIYAVAEEIGLPVVVKSVTSKAVHRGDIGSVYIVREKEEIEEAYPQVLGEIATRMPWVALTGILVQKYIPGEEKCEIKIERVNKEPKFKALWRKIFGDKKEEETHFVEKREDMDQIGLEEDFAGVFAFALQFKEVQKLEADFIKSENGWVLVDSKVWLFE</sequence>
<dbReference type="PANTHER" id="PTHR43334:SF1">
    <property type="entry name" value="3-HYDROXYPROPIONATE--COA LIGASE [ADP-FORMING]"/>
    <property type="match status" value="1"/>
</dbReference>
<dbReference type="GO" id="GO:0046872">
    <property type="term" value="F:metal ion binding"/>
    <property type="evidence" value="ECO:0007669"/>
    <property type="project" value="InterPro"/>
</dbReference>
<keyword evidence="3 4" id="KW-0067">ATP-binding</keyword>
<dbReference type="EMBL" id="AP013035">
    <property type="protein sequence ID" value="BAT71277.1"/>
    <property type="molecule type" value="Genomic_DNA"/>
</dbReference>
<dbReference type="KEGG" id="ttk:TST_0470"/>
<dbReference type="InterPro" id="IPR013815">
    <property type="entry name" value="ATP_grasp_subdomain_1"/>
</dbReference>
<evidence type="ECO:0000313" key="6">
    <source>
        <dbReference type="EMBL" id="BAT71277.1"/>
    </source>
</evidence>
<reference evidence="7" key="1">
    <citation type="journal article" date="2018" name="Science">
        <title>A primordial and reversible TCA cycle in a facultatively chemolithoautotrophic thermophile.</title>
        <authorList>
            <person name="Nunoura T."/>
            <person name="Chikaraishi Y."/>
            <person name="Izaki R."/>
            <person name="Suwa T."/>
            <person name="Sato T."/>
            <person name="Harada T."/>
            <person name="Mori K."/>
            <person name="Kato Y."/>
            <person name="Miyazaki M."/>
            <person name="Shimamura S."/>
            <person name="Yanagawa K."/>
            <person name="Shuto A."/>
            <person name="Ohkouchi N."/>
            <person name="Fujita N."/>
            <person name="Takaki Y."/>
            <person name="Atomi H."/>
            <person name="Takai K."/>
        </authorList>
    </citation>
    <scope>NUCLEOTIDE SEQUENCE [LARGE SCALE GENOMIC DNA]</scope>
    <source>
        <strain evidence="7">DSM 17441 / JCM 13301 / NBRC 103674 / ABI70S6</strain>
    </source>
</reference>
<dbReference type="Pfam" id="PF13549">
    <property type="entry name" value="ATP-grasp_5"/>
    <property type="match status" value="1"/>
</dbReference>
<dbReference type="RefSeq" id="WP_068549196.1">
    <property type="nucleotide sequence ID" value="NZ_AP013035.1"/>
</dbReference>
<dbReference type="Gene3D" id="3.30.470.20">
    <property type="entry name" value="ATP-grasp fold, B domain"/>
    <property type="match status" value="1"/>
</dbReference>
<dbReference type="Proteomes" id="UP000063234">
    <property type="component" value="Chromosome"/>
</dbReference>
<evidence type="ECO:0000256" key="2">
    <source>
        <dbReference type="ARBA" id="ARBA00022741"/>
    </source>
</evidence>
<dbReference type="Gene3D" id="3.30.1490.20">
    <property type="entry name" value="ATP-grasp fold, A domain"/>
    <property type="match status" value="1"/>
</dbReference>
<evidence type="ECO:0000256" key="4">
    <source>
        <dbReference type="PROSITE-ProRule" id="PRU00409"/>
    </source>
</evidence>
<dbReference type="InterPro" id="IPR051538">
    <property type="entry name" value="Acyl-CoA_Synth/Transferase"/>
</dbReference>
<evidence type="ECO:0000259" key="5">
    <source>
        <dbReference type="PROSITE" id="PS50975"/>
    </source>
</evidence>
<dbReference type="PROSITE" id="PS50975">
    <property type="entry name" value="ATP_GRASP"/>
    <property type="match status" value="1"/>
</dbReference>
<accession>A0A0S3QSI8</accession>
<name>A0A0S3QSI8_THET7</name>
<protein>
    <recommendedName>
        <fullName evidence="5">ATP-grasp domain-containing protein</fullName>
    </recommendedName>
</protein>
<organism evidence="6 7">
    <name type="scientific">Thermosulfidibacter takaii (strain DSM 17441 / JCM 13301 / NBRC 103674 / ABI70S6)</name>
    <dbReference type="NCBI Taxonomy" id="1298851"/>
    <lineage>
        <taxon>Bacteria</taxon>
        <taxon>Pseudomonadati</taxon>
        <taxon>Thermosulfidibacterota</taxon>
        <taxon>Thermosulfidibacteria</taxon>
        <taxon>Thermosulfidibacterales</taxon>
        <taxon>Thermosulfidibacteraceae</taxon>
    </lineage>
</organism>
<dbReference type="GO" id="GO:0016874">
    <property type="term" value="F:ligase activity"/>
    <property type="evidence" value="ECO:0007669"/>
    <property type="project" value="UniProtKB-KW"/>
</dbReference>
<dbReference type="OrthoDB" id="9803907at2"/>
<dbReference type="GO" id="GO:0005524">
    <property type="term" value="F:ATP binding"/>
    <property type="evidence" value="ECO:0007669"/>
    <property type="project" value="UniProtKB-UniRule"/>
</dbReference>
<dbReference type="AlphaFoldDB" id="A0A0S3QSI8"/>
<evidence type="ECO:0000256" key="3">
    <source>
        <dbReference type="ARBA" id="ARBA00022840"/>
    </source>
</evidence>